<organism evidence="11 12">
    <name type="scientific">Ancylostoma duodenale</name>
    <dbReference type="NCBI Taxonomy" id="51022"/>
    <lineage>
        <taxon>Eukaryota</taxon>
        <taxon>Metazoa</taxon>
        <taxon>Ecdysozoa</taxon>
        <taxon>Nematoda</taxon>
        <taxon>Chromadorea</taxon>
        <taxon>Rhabditida</taxon>
        <taxon>Rhabditina</taxon>
        <taxon>Rhabditomorpha</taxon>
        <taxon>Strongyloidea</taxon>
        <taxon>Ancylostomatidae</taxon>
        <taxon>Ancylostomatinae</taxon>
        <taxon>Ancylostoma</taxon>
    </lineage>
</organism>
<keyword evidence="12" id="KW-1185">Reference proteome</keyword>
<evidence type="ECO:0000256" key="7">
    <source>
        <dbReference type="ARBA" id="ARBA00023065"/>
    </source>
</evidence>
<evidence type="ECO:0000256" key="5">
    <source>
        <dbReference type="ARBA" id="ARBA00022692"/>
    </source>
</evidence>
<evidence type="ECO:0000256" key="4">
    <source>
        <dbReference type="ARBA" id="ARBA00022568"/>
    </source>
</evidence>
<keyword evidence="6 9" id="KW-1133">Transmembrane helix</keyword>
<comment type="subcellular location">
    <subcellularLocation>
        <location evidence="1">Endomembrane system</location>
        <topology evidence="1">Multi-pass membrane protein</topology>
    </subcellularLocation>
</comment>
<dbReference type="EMBL" id="KN726258">
    <property type="protein sequence ID" value="KIH68910.1"/>
    <property type="molecule type" value="Genomic_DNA"/>
</dbReference>
<dbReference type="AlphaFoldDB" id="A0A0C2H503"/>
<dbReference type="Proteomes" id="UP000054047">
    <property type="component" value="Unassembled WGS sequence"/>
</dbReference>
<keyword evidence="7" id="KW-0406">Ion transport</keyword>
<dbReference type="PANTHER" id="PTHR11878:SF75">
    <property type="entry name" value="CALX-BETA DOMAIN-CONTAINING PROTEIN"/>
    <property type="match status" value="1"/>
</dbReference>
<dbReference type="Gene3D" id="1.20.1420.30">
    <property type="entry name" value="NCX, central ion-binding region"/>
    <property type="match status" value="1"/>
</dbReference>
<keyword evidence="4" id="KW-0109">Calcium transport</keyword>
<evidence type="ECO:0000256" key="9">
    <source>
        <dbReference type="SAM" id="Phobius"/>
    </source>
</evidence>
<dbReference type="InterPro" id="IPR004836">
    <property type="entry name" value="Na_Ca_Ex"/>
</dbReference>
<keyword evidence="8 9" id="KW-0472">Membrane</keyword>
<feature type="transmembrane region" description="Helical" evidence="9">
    <location>
        <begin position="154"/>
        <end position="173"/>
    </location>
</feature>
<name>A0A0C2H503_9BILA</name>
<evidence type="ECO:0000313" key="12">
    <source>
        <dbReference type="Proteomes" id="UP000054047"/>
    </source>
</evidence>
<dbReference type="InterPro" id="IPR044880">
    <property type="entry name" value="NCX_ion-bd_dom_sf"/>
</dbReference>
<keyword evidence="2" id="KW-0813">Transport</keyword>
<evidence type="ECO:0000256" key="1">
    <source>
        <dbReference type="ARBA" id="ARBA00004127"/>
    </source>
</evidence>
<evidence type="ECO:0000256" key="8">
    <source>
        <dbReference type="ARBA" id="ARBA00023136"/>
    </source>
</evidence>
<dbReference type="GO" id="GO:0042383">
    <property type="term" value="C:sarcolemma"/>
    <property type="evidence" value="ECO:0007669"/>
    <property type="project" value="TreeGrafter"/>
</dbReference>
<dbReference type="GO" id="GO:0098703">
    <property type="term" value="P:calcium ion import across plasma membrane"/>
    <property type="evidence" value="ECO:0007669"/>
    <property type="project" value="TreeGrafter"/>
</dbReference>
<dbReference type="GO" id="GO:0030424">
    <property type="term" value="C:axon"/>
    <property type="evidence" value="ECO:0007669"/>
    <property type="project" value="TreeGrafter"/>
</dbReference>
<proteinExistence type="predicted"/>
<dbReference type="GO" id="GO:0098794">
    <property type="term" value="C:postsynapse"/>
    <property type="evidence" value="ECO:0007669"/>
    <property type="project" value="TreeGrafter"/>
</dbReference>
<dbReference type="GO" id="GO:0012505">
    <property type="term" value="C:endomembrane system"/>
    <property type="evidence" value="ECO:0007669"/>
    <property type="project" value="UniProtKB-SubCell"/>
</dbReference>
<keyword evidence="4" id="KW-0106">Calcium</keyword>
<dbReference type="OrthoDB" id="418484at2759"/>
<dbReference type="PANTHER" id="PTHR11878">
    <property type="entry name" value="SODIUM/CALCIUM EXCHANGER"/>
    <property type="match status" value="1"/>
</dbReference>
<feature type="transmembrane region" description="Helical" evidence="9">
    <location>
        <begin position="109"/>
        <end position="133"/>
    </location>
</feature>
<dbReference type="InterPro" id="IPR004837">
    <property type="entry name" value="NaCa_Exmemb"/>
</dbReference>
<dbReference type="Pfam" id="PF01699">
    <property type="entry name" value="Na_Ca_ex"/>
    <property type="match status" value="1"/>
</dbReference>
<keyword evidence="3" id="KW-0050">Antiport</keyword>
<feature type="domain" description="Sodium/calcium exchanger membrane region" evidence="10">
    <location>
        <begin position="7"/>
        <end position="172"/>
    </location>
</feature>
<evidence type="ECO:0000313" key="11">
    <source>
        <dbReference type="EMBL" id="KIH68910.1"/>
    </source>
</evidence>
<accession>A0A0C2H503</accession>
<sequence length="182" mass="19168">MQALLIHGWLCFVVAIVMIGLLTAIIGDLASHFGCTVGMKDTVTAISLVAMGTSVPDTFASKTAAIQDKWADSSIGNVTGSNAVNVFLGIGIAWAIAACVHAWNGTQFVVSAGSLAFSVTMFIIGSVICIAVLQFRRFNKKIAGELGGPVRAKYICSAIFLLVWLAYLTLSTLEAYCVIPGF</sequence>
<dbReference type="InterPro" id="IPR051171">
    <property type="entry name" value="CaCA"/>
</dbReference>
<evidence type="ECO:0000256" key="2">
    <source>
        <dbReference type="ARBA" id="ARBA00022448"/>
    </source>
</evidence>
<evidence type="ECO:0000256" key="6">
    <source>
        <dbReference type="ARBA" id="ARBA00022989"/>
    </source>
</evidence>
<evidence type="ECO:0000256" key="3">
    <source>
        <dbReference type="ARBA" id="ARBA00022449"/>
    </source>
</evidence>
<gene>
    <name evidence="11" type="ORF">ANCDUO_00744</name>
</gene>
<evidence type="ECO:0000259" key="10">
    <source>
        <dbReference type="Pfam" id="PF01699"/>
    </source>
</evidence>
<feature type="transmembrane region" description="Helical" evidence="9">
    <location>
        <begin position="6"/>
        <end position="30"/>
    </location>
</feature>
<keyword evidence="5 9" id="KW-0812">Transmembrane</keyword>
<dbReference type="GO" id="GO:0005432">
    <property type="term" value="F:calcium:sodium antiporter activity"/>
    <property type="evidence" value="ECO:0007669"/>
    <property type="project" value="InterPro"/>
</dbReference>
<reference evidence="11 12" key="1">
    <citation type="submission" date="2013-12" db="EMBL/GenBank/DDBJ databases">
        <title>Draft genome of the parsitic nematode Ancylostoma duodenale.</title>
        <authorList>
            <person name="Mitreva M."/>
        </authorList>
    </citation>
    <scope>NUCLEOTIDE SEQUENCE [LARGE SCALE GENOMIC DNA]</scope>
    <source>
        <strain evidence="11 12">Zhejiang</strain>
    </source>
</reference>
<feature type="transmembrane region" description="Helical" evidence="9">
    <location>
        <begin position="83"/>
        <end position="103"/>
    </location>
</feature>
<protein>
    <submittedName>
        <fullName evidence="11">Sodium/calcium exchanger protein</fullName>
    </submittedName>
</protein>
<dbReference type="PRINTS" id="PR01259">
    <property type="entry name" value="NACAEXCHNGR"/>
</dbReference>